<sequence>MERVYKKDLELPQFTNSDSNVKSLVHPVQSITLDNGRTDARLKNFAVSNVFGKQVTMANDIEKQIYSQFKRLPTLQSSMIGLETVLGLDEDFDFEDFLADPMNSETPLPSLHSTMEVKLGMAMPKNMI</sequence>
<dbReference type="GO" id="GO:0043248">
    <property type="term" value="P:proteasome assembly"/>
    <property type="evidence" value="ECO:0007669"/>
    <property type="project" value="InterPro"/>
</dbReference>
<dbReference type="PANTHER" id="PTHR12828:SF3">
    <property type="entry name" value="PROTEASOME MATURATION PROTEIN"/>
    <property type="match status" value="1"/>
</dbReference>
<dbReference type="Proteomes" id="UP000695562">
    <property type="component" value="Unassembled WGS sequence"/>
</dbReference>
<comment type="caution">
    <text evidence="3">The sequence shown here is derived from an EMBL/GenBank/DDBJ whole genome shotgun (WGS) entry which is preliminary data.</text>
</comment>
<protein>
    <recommendedName>
        <fullName evidence="5">Proteasome maturation factor UMP1 family protein</fullName>
    </recommendedName>
</protein>
<dbReference type="EMBL" id="AJWJ01000123">
    <property type="protein sequence ID" value="KAF2074912.1"/>
    <property type="molecule type" value="Genomic_DNA"/>
</dbReference>
<evidence type="ECO:0008006" key="5">
    <source>
        <dbReference type="Google" id="ProtNLM"/>
    </source>
</evidence>
<evidence type="ECO:0000313" key="4">
    <source>
        <dbReference type="Proteomes" id="UP000695562"/>
    </source>
</evidence>
<gene>
    <name evidence="3" type="ORF">CYY_003789</name>
</gene>
<dbReference type="GO" id="GO:0005737">
    <property type="term" value="C:cytoplasm"/>
    <property type="evidence" value="ECO:0007669"/>
    <property type="project" value="TreeGrafter"/>
</dbReference>
<organism evidence="3 4">
    <name type="scientific">Polysphondylium violaceum</name>
    <dbReference type="NCBI Taxonomy" id="133409"/>
    <lineage>
        <taxon>Eukaryota</taxon>
        <taxon>Amoebozoa</taxon>
        <taxon>Evosea</taxon>
        <taxon>Eumycetozoa</taxon>
        <taxon>Dictyostelia</taxon>
        <taxon>Dictyosteliales</taxon>
        <taxon>Dictyosteliaceae</taxon>
        <taxon>Polysphondylium</taxon>
    </lineage>
</organism>
<dbReference type="AlphaFoldDB" id="A0A8J4V5Q2"/>
<accession>A0A8J4V5Q2</accession>
<dbReference type="InterPro" id="IPR008012">
    <property type="entry name" value="Ump1"/>
</dbReference>
<evidence type="ECO:0000256" key="2">
    <source>
        <dbReference type="ARBA" id="ARBA00043974"/>
    </source>
</evidence>
<reference evidence="3" key="1">
    <citation type="submission" date="2020-01" db="EMBL/GenBank/DDBJ databases">
        <title>Development of genomics and gene disruption for Polysphondylium violaceum indicates a role for the polyketide synthase stlB in stalk morphogenesis.</title>
        <authorList>
            <person name="Narita B."/>
            <person name="Kawabe Y."/>
            <person name="Kin K."/>
            <person name="Saito T."/>
            <person name="Gibbs R."/>
            <person name="Kuspa A."/>
            <person name="Muzny D."/>
            <person name="Queller D."/>
            <person name="Richards S."/>
            <person name="Strassman J."/>
            <person name="Sucgang R."/>
            <person name="Worley K."/>
            <person name="Schaap P."/>
        </authorList>
    </citation>
    <scope>NUCLEOTIDE SEQUENCE</scope>
    <source>
        <strain evidence="3">QSvi11</strain>
    </source>
</reference>
<keyword evidence="4" id="KW-1185">Reference proteome</keyword>
<evidence type="ECO:0000256" key="1">
    <source>
        <dbReference type="ARBA" id="ARBA00023186"/>
    </source>
</evidence>
<dbReference type="PANTHER" id="PTHR12828">
    <property type="entry name" value="PROTEASOME MATURATION PROTEIN UMP1"/>
    <property type="match status" value="1"/>
</dbReference>
<keyword evidence="1" id="KW-0143">Chaperone</keyword>
<dbReference type="Pfam" id="PF05348">
    <property type="entry name" value="UMP1"/>
    <property type="match status" value="1"/>
</dbReference>
<dbReference type="OrthoDB" id="15001at2759"/>
<proteinExistence type="inferred from homology"/>
<dbReference type="GO" id="GO:0005634">
    <property type="term" value="C:nucleus"/>
    <property type="evidence" value="ECO:0007669"/>
    <property type="project" value="TreeGrafter"/>
</dbReference>
<name>A0A8J4V5Q2_9MYCE</name>
<comment type="similarity">
    <text evidence="2">Belongs to the POMP/UMP1 family.</text>
</comment>
<evidence type="ECO:0000313" key="3">
    <source>
        <dbReference type="EMBL" id="KAF2074912.1"/>
    </source>
</evidence>